<dbReference type="EMBL" id="RKST01000002">
    <property type="protein sequence ID" value="RUM99314.1"/>
    <property type="molecule type" value="Genomic_DNA"/>
</dbReference>
<proteinExistence type="predicted"/>
<keyword evidence="2" id="KW-1185">Reference proteome</keyword>
<dbReference type="AlphaFoldDB" id="A0A432VB07"/>
<evidence type="ECO:0000313" key="2">
    <source>
        <dbReference type="Proteomes" id="UP000281647"/>
    </source>
</evidence>
<organism evidence="1 2">
    <name type="scientific">Borborobacter arsenicus</name>
    <dbReference type="NCBI Taxonomy" id="1851146"/>
    <lineage>
        <taxon>Bacteria</taxon>
        <taxon>Pseudomonadati</taxon>
        <taxon>Pseudomonadota</taxon>
        <taxon>Alphaproteobacteria</taxon>
        <taxon>Hyphomicrobiales</taxon>
        <taxon>Phyllobacteriaceae</taxon>
        <taxon>Borborobacter</taxon>
    </lineage>
</organism>
<dbReference type="OrthoDB" id="7652274at2"/>
<sequence>MAAKLKSTERYELIVFENFEYKGQKRHKVHRVGSATASSKGGYVLYIPAGIALTGRVMMVPEKTPFTELDLLDAYHSAAEEYGA</sequence>
<dbReference type="RefSeq" id="WP_128624306.1">
    <property type="nucleotide sequence ID" value="NZ_ML133508.1"/>
</dbReference>
<dbReference type="Proteomes" id="UP000281647">
    <property type="component" value="Unassembled WGS sequence"/>
</dbReference>
<protein>
    <submittedName>
        <fullName evidence="1">Uncharacterized protein</fullName>
    </submittedName>
</protein>
<reference evidence="1 2" key="1">
    <citation type="submission" date="2018-11" db="EMBL/GenBank/DDBJ databases">
        <title>Pseudaminobacter arsenicus sp. nov., an arsenic-resistant bacterium isolated from arsenic-rich aquifers.</title>
        <authorList>
            <person name="Mu Y."/>
        </authorList>
    </citation>
    <scope>NUCLEOTIDE SEQUENCE [LARGE SCALE GENOMIC DNA]</scope>
    <source>
        <strain evidence="1 2">CB3</strain>
    </source>
</reference>
<comment type="caution">
    <text evidence="1">The sequence shown here is derived from an EMBL/GenBank/DDBJ whole genome shotgun (WGS) entry which is preliminary data.</text>
</comment>
<accession>A0A432VB07</accession>
<gene>
    <name evidence="1" type="ORF">EET67_03915</name>
</gene>
<name>A0A432VB07_9HYPH</name>
<evidence type="ECO:0000313" key="1">
    <source>
        <dbReference type="EMBL" id="RUM99314.1"/>
    </source>
</evidence>